<dbReference type="AlphaFoldDB" id="A0A225W131"/>
<comment type="caution">
    <text evidence="4">The sequence shown here is derived from an EMBL/GenBank/DDBJ whole genome shotgun (WGS) entry which is preliminary data.</text>
</comment>
<dbReference type="Pfam" id="PF17919">
    <property type="entry name" value="RT_RNaseH_2"/>
    <property type="match status" value="1"/>
</dbReference>
<dbReference type="CDD" id="cd09274">
    <property type="entry name" value="RNase_HI_RT_Ty3"/>
    <property type="match status" value="1"/>
</dbReference>
<organism evidence="4 5">
    <name type="scientific">Phytophthora megakarya</name>
    <dbReference type="NCBI Taxonomy" id="4795"/>
    <lineage>
        <taxon>Eukaryota</taxon>
        <taxon>Sar</taxon>
        <taxon>Stramenopiles</taxon>
        <taxon>Oomycota</taxon>
        <taxon>Peronosporomycetes</taxon>
        <taxon>Peronosporales</taxon>
        <taxon>Peronosporaceae</taxon>
        <taxon>Phytophthora</taxon>
    </lineage>
</organism>
<dbReference type="InterPro" id="IPR043128">
    <property type="entry name" value="Rev_trsase/Diguanyl_cyclase"/>
</dbReference>
<evidence type="ECO:0000256" key="1">
    <source>
        <dbReference type="ARBA" id="ARBA00023268"/>
    </source>
</evidence>
<dbReference type="PANTHER" id="PTHR37984:SF5">
    <property type="entry name" value="PROTEIN NYNRIN-LIKE"/>
    <property type="match status" value="1"/>
</dbReference>
<accession>A0A225W131</accession>
<dbReference type="CDD" id="cd01647">
    <property type="entry name" value="RT_LTR"/>
    <property type="match status" value="1"/>
</dbReference>
<evidence type="ECO:0000313" key="5">
    <source>
        <dbReference type="Proteomes" id="UP000198211"/>
    </source>
</evidence>
<name>A0A225W131_9STRA</name>
<protein>
    <submittedName>
        <fullName evidence="4">Retroelement</fullName>
    </submittedName>
</protein>
<dbReference type="EMBL" id="NBNE01002359">
    <property type="protein sequence ID" value="OWZ10717.1"/>
    <property type="molecule type" value="Genomic_DNA"/>
</dbReference>
<keyword evidence="1" id="KW-0511">Multifunctional enzyme</keyword>
<reference evidence="5" key="1">
    <citation type="submission" date="2017-03" db="EMBL/GenBank/DDBJ databases">
        <title>Phytopthora megakarya and P. palmivora, two closely related causual agents of cacao black pod achieved similar genome size and gene model numbers by different mechanisms.</title>
        <authorList>
            <person name="Ali S."/>
            <person name="Shao J."/>
            <person name="Larry D.J."/>
            <person name="Kronmiller B."/>
            <person name="Shen D."/>
            <person name="Strem M.D."/>
            <person name="Melnick R.L."/>
            <person name="Guiltinan M.J."/>
            <person name="Tyler B.M."/>
            <person name="Meinhardt L.W."/>
            <person name="Bailey B.A."/>
        </authorList>
    </citation>
    <scope>NUCLEOTIDE SEQUENCE [LARGE SCALE GENOMIC DNA]</scope>
    <source>
        <strain evidence="5">zdho120</strain>
    </source>
</reference>
<evidence type="ECO:0000259" key="2">
    <source>
        <dbReference type="Pfam" id="PF00078"/>
    </source>
</evidence>
<dbReference type="InterPro" id="IPR041577">
    <property type="entry name" value="RT_RNaseH_2"/>
</dbReference>
<dbReference type="STRING" id="4795.A0A225W131"/>
<evidence type="ECO:0000259" key="3">
    <source>
        <dbReference type="Pfam" id="PF17919"/>
    </source>
</evidence>
<dbReference type="InterPro" id="IPR043502">
    <property type="entry name" value="DNA/RNA_pol_sf"/>
</dbReference>
<gene>
    <name evidence="4" type="ORF">PHMEG_00016388</name>
</gene>
<feature type="domain" description="Reverse transcriptase/retrotransposon-derived protein RNase H-like" evidence="3">
    <location>
        <begin position="168"/>
        <end position="251"/>
    </location>
</feature>
<dbReference type="SUPFAM" id="SSF56672">
    <property type="entry name" value="DNA/RNA polymerases"/>
    <property type="match status" value="1"/>
</dbReference>
<dbReference type="Pfam" id="PF00078">
    <property type="entry name" value="RVT_1"/>
    <property type="match status" value="1"/>
</dbReference>
<dbReference type="InterPro" id="IPR050951">
    <property type="entry name" value="Retrovirus_Pol_polyprotein"/>
</dbReference>
<feature type="domain" description="Reverse transcriptase" evidence="2">
    <location>
        <begin position="26"/>
        <end position="122"/>
    </location>
</feature>
<proteinExistence type="predicted"/>
<sequence>MLKAGLIRPSSSPHEAPAVCVKKSCSGYYQFRLRDADIKYTAFQTADGSYEYLGIPMGLSNAPATFNDGIRRLLRICVSYFDDIYVFTRGNDIQSHLDTLDTVLTRLEENHFYAKLSKIYWTKWDTNCPKKVVVLREWPLPKTKKRIAIICWNCDLQRQIKNNKSIEWSEDQKQHFESLKQRISATPILAVADFSKPFYMRLDASEYAIGGVRFQLEDHDGKQCERPKELLAILFGLRVWRGYLLDKPFIVETDHKSLENYIARIARWYHELSEYPVTFKYIPEEINTVADGISRRADFEYCVRLEEVITTNMASSQVKNGLSPVVTKASESGKRFYTGSYDEALRFVLPAIKELINAILAKFHYVECYGHPGMECTLRPVEHNYF</sequence>
<dbReference type="InterPro" id="IPR000477">
    <property type="entry name" value="RT_dom"/>
</dbReference>
<dbReference type="OrthoDB" id="1103988at2759"/>
<dbReference type="GO" id="GO:0003964">
    <property type="term" value="F:RNA-directed DNA polymerase activity"/>
    <property type="evidence" value="ECO:0007669"/>
    <property type="project" value="UniProtKB-KW"/>
</dbReference>
<dbReference type="GO" id="GO:0016787">
    <property type="term" value="F:hydrolase activity"/>
    <property type="evidence" value="ECO:0007669"/>
    <property type="project" value="UniProtKB-KW"/>
</dbReference>
<dbReference type="GO" id="GO:0004519">
    <property type="term" value="F:endonuclease activity"/>
    <property type="evidence" value="ECO:0007669"/>
    <property type="project" value="UniProtKB-KW"/>
</dbReference>
<dbReference type="Gene3D" id="3.30.70.270">
    <property type="match status" value="1"/>
</dbReference>
<evidence type="ECO:0000313" key="4">
    <source>
        <dbReference type="EMBL" id="OWZ10717.1"/>
    </source>
</evidence>
<dbReference type="PANTHER" id="PTHR37984">
    <property type="entry name" value="PROTEIN CBG26694"/>
    <property type="match status" value="1"/>
</dbReference>
<dbReference type="Proteomes" id="UP000198211">
    <property type="component" value="Unassembled WGS sequence"/>
</dbReference>
<keyword evidence="5" id="KW-1185">Reference proteome</keyword>
<dbReference type="Gene3D" id="3.10.10.10">
    <property type="entry name" value="HIV Type 1 Reverse Transcriptase, subunit A, domain 1"/>
    <property type="match status" value="1"/>
</dbReference>